<gene>
    <name evidence="2" type="ORF">LCGC14_2323360</name>
</gene>
<sequence length="122" mass="14395">MISQKKNIILIINQFLIYIIQAGLGTLIIIMLSTLDLWTSTNHEQITELFIIFILVLLMCSTLFFMKGMFIIFSTGLFLAIFIQNNFYYPIWTLIMSTMFWLSALPRIFEYFKQMNQNAKTK</sequence>
<accession>A0A0F9CH56</accession>
<dbReference type="AlphaFoldDB" id="A0A0F9CH56"/>
<name>A0A0F9CH56_9ZZZZ</name>
<dbReference type="EMBL" id="LAZR01033242">
    <property type="protein sequence ID" value="KKL48653.1"/>
    <property type="molecule type" value="Genomic_DNA"/>
</dbReference>
<feature type="transmembrane region" description="Helical" evidence="1">
    <location>
        <begin position="15"/>
        <end position="38"/>
    </location>
</feature>
<feature type="transmembrane region" description="Helical" evidence="1">
    <location>
        <begin position="50"/>
        <end position="83"/>
    </location>
</feature>
<evidence type="ECO:0000256" key="1">
    <source>
        <dbReference type="SAM" id="Phobius"/>
    </source>
</evidence>
<evidence type="ECO:0000313" key="2">
    <source>
        <dbReference type="EMBL" id="KKL48653.1"/>
    </source>
</evidence>
<keyword evidence="1" id="KW-0472">Membrane</keyword>
<proteinExistence type="predicted"/>
<protein>
    <submittedName>
        <fullName evidence="2">Uncharacterized protein</fullName>
    </submittedName>
</protein>
<organism evidence="2">
    <name type="scientific">marine sediment metagenome</name>
    <dbReference type="NCBI Taxonomy" id="412755"/>
    <lineage>
        <taxon>unclassified sequences</taxon>
        <taxon>metagenomes</taxon>
        <taxon>ecological metagenomes</taxon>
    </lineage>
</organism>
<comment type="caution">
    <text evidence="2">The sequence shown here is derived from an EMBL/GenBank/DDBJ whole genome shotgun (WGS) entry which is preliminary data.</text>
</comment>
<reference evidence="2" key="1">
    <citation type="journal article" date="2015" name="Nature">
        <title>Complex archaea that bridge the gap between prokaryotes and eukaryotes.</title>
        <authorList>
            <person name="Spang A."/>
            <person name="Saw J.H."/>
            <person name="Jorgensen S.L."/>
            <person name="Zaremba-Niedzwiedzka K."/>
            <person name="Martijn J."/>
            <person name="Lind A.E."/>
            <person name="van Eijk R."/>
            <person name="Schleper C."/>
            <person name="Guy L."/>
            <person name="Ettema T.J."/>
        </authorList>
    </citation>
    <scope>NUCLEOTIDE SEQUENCE</scope>
</reference>
<keyword evidence="1" id="KW-1133">Transmembrane helix</keyword>
<keyword evidence="1" id="KW-0812">Transmembrane</keyword>